<feature type="domain" description="C2H2-type" evidence="8">
    <location>
        <begin position="692"/>
        <end position="714"/>
    </location>
</feature>
<feature type="region of interest" description="Disordered" evidence="7">
    <location>
        <begin position="907"/>
        <end position="943"/>
    </location>
</feature>
<feature type="domain" description="C2H2-type" evidence="8">
    <location>
        <begin position="664"/>
        <end position="691"/>
    </location>
</feature>
<dbReference type="EMBL" id="JAJSOF020000037">
    <property type="protein sequence ID" value="KAJ4428070.1"/>
    <property type="molecule type" value="Genomic_DNA"/>
</dbReference>
<dbReference type="PROSITE" id="PS00028">
    <property type="entry name" value="ZINC_FINGER_C2H2_1"/>
    <property type="match status" value="9"/>
</dbReference>
<keyword evidence="10" id="KW-1185">Reference proteome</keyword>
<dbReference type="SUPFAM" id="SSF57667">
    <property type="entry name" value="beta-beta-alpha zinc fingers"/>
    <property type="match status" value="5"/>
</dbReference>
<evidence type="ECO:0000313" key="9">
    <source>
        <dbReference type="EMBL" id="KAJ4428070.1"/>
    </source>
</evidence>
<proteinExistence type="predicted"/>
<feature type="domain" description="C2H2-type" evidence="8">
    <location>
        <begin position="256"/>
        <end position="284"/>
    </location>
</feature>
<dbReference type="PANTHER" id="PTHR24393">
    <property type="entry name" value="ZINC FINGER PROTEIN"/>
    <property type="match status" value="1"/>
</dbReference>
<feature type="domain" description="C2H2-type" evidence="8">
    <location>
        <begin position="730"/>
        <end position="758"/>
    </location>
</feature>
<keyword evidence="2" id="KW-0677">Repeat</keyword>
<comment type="caution">
    <text evidence="9">The sequence shown here is derived from an EMBL/GenBank/DDBJ whole genome shotgun (WGS) entry which is preliminary data.</text>
</comment>
<feature type="compositionally biased region" description="Acidic residues" evidence="7">
    <location>
        <begin position="389"/>
        <end position="401"/>
    </location>
</feature>
<dbReference type="InterPro" id="IPR036236">
    <property type="entry name" value="Znf_C2H2_sf"/>
</dbReference>
<feature type="compositionally biased region" description="Basic and acidic residues" evidence="7">
    <location>
        <begin position="444"/>
        <end position="454"/>
    </location>
</feature>
<gene>
    <name evidence="9" type="ORF">ANN_24084</name>
</gene>
<dbReference type="PANTHER" id="PTHR24393:SF34">
    <property type="entry name" value="PR_SET DOMAIN 13"/>
    <property type="match status" value="1"/>
</dbReference>
<dbReference type="PROSITE" id="PS50157">
    <property type="entry name" value="ZINC_FINGER_C2H2_2"/>
    <property type="match status" value="9"/>
</dbReference>
<feature type="compositionally biased region" description="Basic and acidic residues" evidence="7">
    <location>
        <begin position="373"/>
        <end position="388"/>
    </location>
</feature>
<evidence type="ECO:0000256" key="1">
    <source>
        <dbReference type="ARBA" id="ARBA00022723"/>
    </source>
</evidence>
<keyword evidence="4" id="KW-0862">Zinc</keyword>
<feature type="region of interest" description="Disordered" evidence="7">
    <location>
        <begin position="318"/>
        <end position="341"/>
    </location>
</feature>
<reference evidence="9 10" key="1">
    <citation type="journal article" date="2022" name="Allergy">
        <title>Genome assembly and annotation of Periplaneta americana reveal a comprehensive cockroach allergen profile.</title>
        <authorList>
            <person name="Wang L."/>
            <person name="Xiong Q."/>
            <person name="Saelim N."/>
            <person name="Wang L."/>
            <person name="Nong W."/>
            <person name="Wan A.T."/>
            <person name="Shi M."/>
            <person name="Liu X."/>
            <person name="Cao Q."/>
            <person name="Hui J.H.L."/>
            <person name="Sookrung N."/>
            <person name="Leung T.F."/>
            <person name="Tungtrongchitr A."/>
            <person name="Tsui S.K.W."/>
        </authorList>
    </citation>
    <scope>NUCLEOTIDE SEQUENCE [LARGE SCALE GENOMIC DNA]</scope>
    <source>
        <strain evidence="9">PWHHKU_190912</strain>
    </source>
</reference>
<keyword evidence="5" id="KW-0539">Nucleus</keyword>
<dbReference type="InterPro" id="IPR013087">
    <property type="entry name" value="Znf_C2H2_type"/>
</dbReference>
<evidence type="ECO:0000256" key="2">
    <source>
        <dbReference type="ARBA" id="ARBA00022737"/>
    </source>
</evidence>
<accession>A0ABQ8S2S3</accession>
<dbReference type="Proteomes" id="UP001148838">
    <property type="component" value="Unassembled WGS sequence"/>
</dbReference>
<dbReference type="Gene3D" id="3.30.160.60">
    <property type="entry name" value="Classic Zinc Finger"/>
    <property type="match status" value="7"/>
</dbReference>
<feature type="domain" description="C2H2-type" evidence="8">
    <location>
        <begin position="453"/>
        <end position="480"/>
    </location>
</feature>
<feature type="region of interest" description="Disordered" evidence="7">
    <location>
        <begin position="140"/>
        <end position="213"/>
    </location>
</feature>
<organism evidence="9 10">
    <name type="scientific">Periplaneta americana</name>
    <name type="common">American cockroach</name>
    <name type="synonym">Blatta americana</name>
    <dbReference type="NCBI Taxonomy" id="6978"/>
    <lineage>
        <taxon>Eukaryota</taxon>
        <taxon>Metazoa</taxon>
        <taxon>Ecdysozoa</taxon>
        <taxon>Arthropoda</taxon>
        <taxon>Hexapoda</taxon>
        <taxon>Insecta</taxon>
        <taxon>Pterygota</taxon>
        <taxon>Neoptera</taxon>
        <taxon>Polyneoptera</taxon>
        <taxon>Dictyoptera</taxon>
        <taxon>Blattodea</taxon>
        <taxon>Blattoidea</taxon>
        <taxon>Blattidae</taxon>
        <taxon>Blattinae</taxon>
        <taxon>Periplaneta</taxon>
    </lineage>
</organism>
<dbReference type="SMART" id="SM00355">
    <property type="entry name" value="ZnF_C2H2"/>
    <property type="match status" value="9"/>
</dbReference>
<feature type="region of interest" description="Disordered" evidence="7">
    <location>
        <begin position="354"/>
        <end position="454"/>
    </location>
</feature>
<name>A0ABQ8S2S3_PERAM</name>
<keyword evidence="3 6" id="KW-0863">Zinc-finger</keyword>
<evidence type="ECO:0000256" key="5">
    <source>
        <dbReference type="ARBA" id="ARBA00023242"/>
    </source>
</evidence>
<feature type="compositionally biased region" description="Pro residues" evidence="7">
    <location>
        <begin position="929"/>
        <end position="939"/>
    </location>
</feature>
<evidence type="ECO:0000256" key="7">
    <source>
        <dbReference type="SAM" id="MobiDB-lite"/>
    </source>
</evidence>
<feature type="domain" description="C2H2-type" evidence="8">
    <location>
        <begin position="228"/>
        <end position="255"/>
    </location>
</feature>
<feature type="domain" description="C2H2-type" evidence="8">
    <location>
        <begin position="481"/>
        <end position="508"/>
    </location>
</feature>
<evidence type="ECO:0000256" key="6">
    <source>
        <dbReference type="PROSITE-ProRule" id="PRU00042"/>
    </source>
</evidence>
<sequence>MSDNDNLKQLNCLICNVEVSVNASYSIFYTVIPHSGTLLANSIQRVIRRNVEQSSIPSTFICTKCFALFEELDYSEEKCVKLKKDILTCFSKSCLENGYDLEDVQGIGCQTDDHQQTTENVECLSPLKVEKCEFLANDSEGKNAPQEVNSEDESKYSDANAADNQDESKSPTSNSKDRSKRKGNPRKKAQNAKSAVSVTETTKTSAPASGKQYEIKTKDARRRRRYVHPCRLCGRLFRRPCEVKQHLLSHGGAKPYQCRDCGKRFGSKSGAGIHALKQHGKDVSVENIIEVCHIPLESVAISLTPATLKEVASHVKENSAKVDGEAAGSQSDSGSSSDDDFEWKMDEDVFEIANEDKDVKDEGGDDEENSSTETEKKNVDDIAAKEDSAPENDEIKEDEIEPAVTVKTEPKQTRPKPAKKKTESGERKRATRSSGPKEKKPKKRDPFPKPPKHECTICGKMWRTMSEFKSHVATHSDERPFICEICGQAYKHKAALDIHVGMHNGINPFSCPFCKKAFTQKGALQRHLPIHTGEAPFQSSGKPVYTQQTEKINLIPGYVGEKLKSVLQKKPGLTVLRTVADILAGKTPEHQCAVTLHLIPTFKYALVSSVDVERSFSAYKMVLSEKRCSFSMENLEKCELCGKRFVHHTSFNMHTLAHTGQKSYKCKVCGLALLSGSHLKRHSRVHTGERPYQCQTCGKRFAERYNLVAHNRIHDPLGANAREGSFKKIHRCQLCGAGFDRKPKLEDHLALSHNKISDSDDSRKWVGHLITNELNQPPPSSSNAALGAGQLTLHQPNPPLPPDVSRRRGTTDGHLLLQSHLHGAESDNKVLSNTASPHHHPLTALRAEPNQHQQSWHHMIFGGKVMDSDMVESSGMEANVAKMVPISAVLENQHRILQDMTSLGGGLGPGQSASRNLLPSCLTGGHASLPPPVSQPPHHIPNVPNPHAALGPRVNMFPSDNN</sequence>
<evidence type="ECO:0000313" key="10">
    <source>
        <dbReference type="Proteomes" id="UP001148838"/>
    </source>
</evidence>
<feature type="region of interest" description="Disordered" evidence="7">
    <location>
        <begin position="772"/>
        <end position="810"/>
    </location>
</feature>
<protein>
    <recommendedName>
        <fullName evidence="8">C2H2-type domain-containing protein</fullName>
    </recommendedName>
</protein>
<evidence type="ECO:0000256" key="4">
    <source>
        <dbReference type="ARBA" id="ARBA00022833"/>
    </source>
</evidence>
<feature type="compositionally biased region" description="Basic residues" evidence="7">
    <location>
        <begin position="178"/>
        <end position="190"/>
    </location>
</feature>
<feature type="domain" description="C2H2-type" evidence="8">
    <location>
        <begin position="636"/>
        <end position="663"/>
    </location>
</feature>
<evidence type="ECO:0000256" key="3">
    <source>
        <dbReference type="ARBA" id="ARBA00022771"/>
    </source>
</evidence>
<dbReference type="Pfam" id="PF00096">
    <property type="entry name" value="zf-C2H2"/>
    <property type="match status" value="2"/>
</dbReference>
<keyword evidence="1" id="KW-0479">Metal-binding</keyword>
<feature type="domain" description="C2H2-type" evidence="8">
    <location>
        <begin position="509"/>
        <end position="536"/>
    </location>
</feature>
<evidence type="ECO:0000259" key="8">
    <source>
        <dbReference type="PROSITE" id="PS50157"/>
    </source>
</evidence>
<feature type="compositionally biased region" description="Polar residues" evidence="7">
    <location>
        <begin position="191"/>
        <end position="207"/>
    </location>
</feature>